<proteinExistence type="predicted"/>
<dbReference type="CDD" id="cd04301">
    <property type="entry name" value="NAT_SF"/>
    <property type="match status" value="1"/>
</dbReference>
<name>A0A5M9HUB6_9FIRM</name>
<dbReference type="Pfam" id="PF00583">
    <property type="entry name" value="Acetyltransf_1"/>
    <property type="match status" value="1"/>
</dbReference>
<dbReference type="Gene3D" id="3.40.630.30">
    <property type="match status" value="1"/>
</dbReference>
<organism evidence="2 3">
    <name type="scientific">Mediterraneibacter catenae</name>
    <dbReference type="NCBI Taxonomy" id="2594882"/>
    <lineage>
        <taxon>Bacteria</taxon>
        <taxon>Bacillati</taxon>
        <taxon>Bacillota</taxon>
        <taxon>Clostridia</taxon>
        <taxon>Lachnospirales</taxon>
        <taxon>Lachnospiraceae</taxon>
        <taxon>Mediterraneibacter</taxon>
    </lineage>
</organism>
<gene>
    <name evidence="2" type="ORF">FNY66_12600</name>
</gene>
<sequence>MNEYNIIKIKNHPELICRAAEWFHHKWHIPAEEYRKSMEESLQSGTSVPQWYLVVEDSRIIGGAGVIENDFHKRKDLTPNVCALYVEEDCRCRGIAGELLRFMCNDMREKGIDTLYLITDHTSFYERYGWEYLCMVEEDEGGMTRMYIHNGKE</sequence>
<comment type="caution">
    <text evidence="2">The sequence shown here is derived from an EMBL/GenBank/DDBJ whole genome shotgun (WGS) entry which is preliminary data.</text>
</comment>
<accession>A0A5M9HUB6</accession>
<keyword evidence="2" id="KW-0808">Transferase</keyword>
<dbReference type="GO" id="GO:0016747">
    <property type="term" value="F:acyltransferase activity, transferring groups other than amino-acyl groups"/>
    <property type="evidence" value="ECO:0007669"/>
    <property type="project" value="InterPro"/>
</dbReference>
<dbReference type="InterPro" id="IPR016181">
    <property type="entry name" value="Acyl_CoA_acyltransferase"/>
</dbReference>
<dbReference type="Proteomes" id="UP000322025">
    <property type="component" value="Unassembled WGS sequence"/>
</dbReference>
<keyword evidence="3" id="KW-1185">Reference proteome</keyword>
<dbReference type="PROSITE" id="PS51186">
    <property type="entry name" value="GNAT"/>
    <property type="match status" value="1"/>
</dbReference>
<reference evidence="2 3" key="1">
    <citation type="submission" date="2019-07" db="EMBL/GenBank/DDBJ databases">
        <authorList>
            <person name="Wongkuna S."/>
            <person name="Scaria J."/>
        </authorList>
    </citation>
    <scope>NUCLEOTIDE SEQUENCE [LARGE SCALE GENOMIC DNA]</scope>
    <source>
        <strain evidence="2 3">SW178</strain>
    </source>
</reference>
<evidence type="ECO:0000313" key="3">
    <source>
        <dbReference type="Proteomes" id="UP000322025"/>
    </source>
</evidence>
<dbReference type="SUPFAM" id="SSF55729">
    <property type="entry name" value="Acyl-CoA N-acyltransferases (Nat)"/>
    <property type="match status" value="1"/>
</dbReference>
<evidence type="ECO:0000313" key="2">
    <source>
        <dbReference type="EMBL" id="KAA8500570.1"/>
    </source>
</evidence>
<dbReference type="AlphaFoldDB" id="A0A5M9HUB6"/>
<protein>
    <submittedName>
        <fullName evidence="2">GNAT family N-acetyltransferase</fullName>
    </submittedName>
</protein>
<dbReference type="OrthoDB" id="9789053at2"/>
<evidence type="ECO:0000259" key="1">
    <source>
        <dbReference type="PROSITE" id="PS51186"/>
    </source>
</evidence>
<dbReference type="InterPro" id="IPR000182">
    <property type="entry name" value="GNAT_dom"/>
</dbReference>
<dbReference type="RefSeq" id="WP_150311380.1">
    <property type="nucleotide sequence ID" value="NZ_VMSO01000021.1"/>
</dbReference>
<dbReference type="EMBL" id="VMSO01000021">
    <property type="protein sequence ID" value="KAA8500570.1"/>
    <property type="molecule type" value="Genomic_DNA"/>
</dbReference>
<feature type="domain" description="N-acetyltransferase" evidence="1">
    <location>
        <begin position="7"/>
        <end position="151"/>
    </location>
</feature>